<dbReference type="Proteomes" id="UP000056419">
    <property type="component" value="Unassembled WGS sequence"/>
</dbReference>
<comment type="caution">
    <text evidence="2">The sequence shown here is derived from an EMBL/GenBank/DDBJ whole genome shotgun (WGS) entry which is preliminary data.</text>
</comment>
<gene>
    <name evidence="2" type="ORF">AA415_03125</name>
</gene>
<keyword evidence="3" id="KW-1185">Reference proteome</keyword>
<evidence type="ECO:0000313" key="2">
    <source>
        <dbReference type="EMBL" id="KWR51884.1"/>
    </source>
</evidence>
<dbReference type="STRING" id="46506.AA415_03125"/>
<keyword evidence="1" id="KW-0812">Transmembrane</keyword>
<proteinExistence type="predicted"/>
<feature type="transmembrane region" description="Helical" evidence="1">
    <location>
        <begin position="37"/>
        <end position="54"/>
    </location>
</feature>
<protein>
    <submittedName>
        <fullName evidence="2">Uncharacterized protein</fullName>
    </submittedName>
</protein>
<feature type="transmembrane region" description="Helical" evidence="1">
    <location>
        <begin position="66"/>
        <end position="85"/>
    </location>
</feature>
<name>A0A120A0E4_BACSE</name>
<keyword evidence="1" id="KW-1133">Transmembrane helix</keyword>
<feature type="transmembrane region" description="Helical" evidence="1">
    <location>
        <begin position="6"/>
        <end position="25"/>
    </location>
</feature>
<sequence length="87" mass="10241">MVTFICIIIWMVAGLCITVMCEFSLEKEKDQHVSWKRYCICILLSCLLTYFLLYMHNEHYELLSDFFLAVGLICIIIYAISMAFAKR</sequence>
<evidence type="ECO:0000313" key="3">
    <source>
        <dbReference type="Proteomes" id="UP000056419"/>
    </source>
</evidence>
<dbReference type="EMBL" id="LRGC01000027">
    <property type="protein sequence ID" value="KWR51884.1"/>
    <property type="molecule type" value="Genomic_DNA"/>
</dbReference>
<reference evidence="2 3" key="1">
    <citation type="journal article" date="2016" name="BMC Genomics">
        <title>Type VI secretion systems of human gut Bacteroidales segregate into three genetic architectures, two of which are contained on mobile genetic elements.</title>
        <authorList>
            <person name="Coyne M.J."/>
            <person name="Roelofs K.G."/>
            <person name="Comstock L.E."/>
        </authorList>
    </citation>
    <scope>NUCLEOTIDE SEQUENCE [LARGE SCALE GENOMIC DNA]</scope>
    <source>
        <strain evidence="2 3">CL09T03C01</strain>
    </source>
</reference>
<accession>A0A120A0E4</accession>
<keyword evidence="1" id="KW-0472">Membrane</keyword>
<organism evidence="2 3">
    <name type="scientific">Bacteroides stercoris</name>
    <dbReference type="NCBI Taxonomy" id="46506"/>
    <lineage>
        <taxon>Bacteria</taxon>
        <taxon>Pseudomonadati</taxon>
        <taxon>Bacteroidota</taxon>
        <taxon>Bacteroidia</taxon>
        <taxon>Bacteroidales</taxon>
        <taxon>Bacteroidaceae</taxon>
        <taxon>Bacteroides</taxon>
    </lineage>
</organism>
<dbReference type="AlphaFoldDB" id="A0A120A0E4"/>
<dbReference type="PATRIC" id="fig|46506.5.peg.3360"/>
<evidence type="ECO:0000256" key="1">
    <source>
        <dbReference type="SAM" id="Phobius"/>
    </source>
</evidence>